<dbReference type="InterPro" id="IPR010730">
    <property type="entry name" value="HET"/>
</dbReference>
<evidence type="ECO:0000313" key="3">
    <source>
        <dbReference type="Proteomes" id="UP000053411"/>
    </source>
</evidence>
<evidence type="ECO:0000313" key="2">
    <source>
        <dbReference type="EMBL" id="KIY01777.1"/>
    </source>
</evidence>
<protein>
    <recommendedName>
        <fullName evidence="1">Heterokaryon incompatibility domain-containing protein</fullName>
    </recommendedName>
</protein>
<sequence>METETVHKRPNGVYKWEPLNLRKNEFRILQLHGVVQEEEGELLSISLQNVPMSGHPPYNALSYTWGDLSHQKKILLGGFPHWITRNLHEALCVLLNRGVHSLWVDALCIDQNDPDEKSAQVGRMATIFQEAETVDVWLGSATPESDNLLDFMRNVDHSMLEQQFWAQSFLAPGNGRPSSGKTTYIFDQVFTNILERPYWKRLWVAQEIAMASNIRVSCGPEYLDGSVFELLFSQNVWAKVEPTAFTEWRGYCYNLFEHMVNLWDIRAKRRSRQPIDLLSLMFQLRKSQTTELVDRVYAISGLAFDHRTFIAEPDYNLHPEKLCALMTQRFIRTTGSLDILLLNCVIGSKPWICRLLEFDRLWDNECDKLRFIFHYLNEKQHIPRCGILGSLWQTTKCVPTDGSTVILEEASIKVLGLRLGSCSSAASIADPDAEHGDDPPSDVSRDIELFDSLGRILLIHSSFYSNGDLLQQVTNALFKSMSIEANADRISFDVNVKVQENRTVRISKVPSVHTSLQQLLVRVIAVAESKAGGPLLDLPVATIHDAIESVRTVLADFNEAVAINSKHVGFKSRGWYYTLNSSDEAWLLSGLSWPVFLRRVEIGYKILGFGIVDSVQVGGKLCRVMDGEAWRTATQDDLEWVTFVET</sequence>
<dbReference type="PANTHER" id="PTHR24148:SF64">
    <property type="entry name" value="HETEROKARYON INCOMPATIBILITY DOMAIN-CONTAINING PROTEIN"/>
    <property type="match status" value="1"/>
</dbReference>
<dbReference type="EMBL" id="KN848064">
    <property type="protein sequence ID" value="KIY01777.1"/>
    <property type="molecule type" value="Genomic_DNA"/>
</dbReference>
<dbReference type="STRING" id="1442371.A0A0D2IXK5"/>
<organism evidence="2 3">
    <name type="scientific">Fonsecaea multimorphosa CBS 102226</name>
    <dbReference type="NCBI Taxonomy" id="1442371"/>
    <lineage>
        <taxon>Eukaryota</taxon>
        <taxon>Fungi</taxon>
        <taxon>Dikarya</taxon>
        <taxon>Ascomycota</taxon>
        <taxon>Pezizomycotina</taxon>
        <taxon>Eurotiomycetes</taxon>
        <taxon>Chaetothyriomycetidae</taxon>
        <taxon>Chaetothyriales</taxon>
        <taxon>Herpotrichiellaceae</taxon>
        <taxon>Fonsecaea</taxon>
    </lineage>
</organism>
<dbReference type="AlphaFoldDB" id="A0A0D2IXK5"/>
<dbReference type="GeneID" id="27707661"/>
<proteinExistence type="predicted"/>
<gene>
    <name evidence="2" type="ORF">Z520_01915</name>
</gene>
<name>A0A0D2IXK5_9EURO</name>
<dbReference type="Proteomes" id="UP000053411">
    <property type="component" value="Unassembled WGS sequence"/>
</dbReference>
<keyword evidence="3" id="KW-1185">Reference proteome</keyword>
<dbReference type="Pfam" id="PF06985">
    <property type="entry name" value="HET"/>
    <property type="match status" value="1"/>
</dbReference>
<reference evidence="2 3" key="1">
    <citation type="submission" date="2015-01" db="EMBL/GenBank/DDBJ databases">
        <title>The Genome Sequence of Fonsecaea multimorphosa CBS 102226.</title>
        <authorList>
            <consortium name="The Broad Institute Genomics Platform"/>
            <person name="Cuomo C."/>
            <person name="de Hoog S."/>
            <person name="Gorbushina A."/>
            <person name="Stielow B."/>
            <person name="Teixiera M."/>
            <person name="Abouelleil A."/>
            <person name="Chapman S.B."/>
            <person name="Priest M."/>
            <person name="Young S.K."/>
            <person name="Wortman J."/>
            <person name="Nusbaum C."/>
            <person name="Birren B."/>
        </authorList>
    </citation>
    <scope>NUCLEOTIDE SEQUENCE [LARGE SCALE GENOMIC DNA]</scope>
    <source>
        <strain evidence="2 3">CBS 102226</strain>
    </source>
</reference>
<feature type="domain" description="Heterokaryon incompatibility" evidence="1">
    <location>
        <begin position="58"/>
        <end position="207"/>
    </location>
</feature>
<evidence type="ECO:0000259" key="1">
    <source>
        <dbReference type="Pfam" id="PF06985"/>
    </source>
</evidence>
<accession>A0A0D2IXK5</accession>
<dbReference type="PANTHER" id="PTHR24148">
    <property type="entry name" value="ANKYRIN REPEAT DOMAIN-CONTAINING PROTEIN 39 HOMOLOG-RELATED"/>
    <property type="match status" value="1"/>
</dbReference>
<dbReference type="VEuPathDB" id="FungiDB:Z520_01915"/>
<dbReference type="OrthoDB" id="4161734at2759"/>
<dbReference type="InterPro" id="IPR052895">
    <property type="entry name" value="HetReg/Transcr_Mod"/>
</dbReference>
<dbReference type="RefSeq" id="XP_016635899.1">
    <property type="nucleotide sequence ID" value="XM_016772429.1"/>
</dbReference>